<name>A0A150GNF5_GONPE</name>
<dbReference type="AlphaFoldDB" id="A0A150GNF5"/>
<proteinExistence type="predicted"/>
<evidence type="ECO:0000313" key="3">
    <source>
        <dbReference type="EMBL" id="KXZ51305.1"/>
    </source>
</evidence>
<comment type="caution">
    <text evidence="3">The sequence shown here is derived from an EMBL/GenBank/DDBJ whole genome shotgun (WGS) entry which is preliminary data.</text>
</comment>
<feature type="compositionally biased region" description="Low complexity" evidence="1">
    <location>
        <begin position="183"/>
        <end position="192"/>
    </location>
</feature>
<sequence length="347" mass="35741">MLHVLRSSMEPPVAGSALPPAWATAAPLASLPLLLLPPAAAKEVQRLHEEVLGAEAVACLDGLLSQQAGGGGGEAQQALLAAAAADVASSGLYDMAYDLGTLLSTPHSAPAGLIIERTVEAQPVLSDEDSRVMGGLLRLLAVRGMDACVGELLRAVEAGGGECPPELVPYDGGGEPGHGGAAAGAATEPAADTSVQRRLTSPAWWLRALFRGFQPPALEAAYQDFKAAQLVGLDRVTLLLSPYLQARVTAFGLVPMMLLSRHDAQGSWLPGLLFAAGLTTVSMTISASTDLRMRLRFLRGQRRDASDETHCWGAGGEPPGEEGFSSSVSSAASAAKSGGADVEVESF</sequence>
<feature type="region of interest" description="Disordered" evidence="1">
    <location>
        <begin position="307"/>
        <end position="347"/>
    </location>
</feature>
<feature type="transmembrane region" description="Helical" evidence="2">
    <location>
        <begin position="268"/>
        <end position="289"/>
    </location>
</feature>
<reference evidence="4" key="1">
    <citation type="journal article" date="2016" name="Nat. Commun.">
        <title>The Gonium pectorale genome demonstrates co-option of cell cycle regulation during the evolution of multicellularity.</title>
        <authorList>
            <person name="Hanschen E.R."/>
            <person name="Marriage T.N."/>
            <person name="Ferris P.J."/>
            <person name="Hamaji T."/>
            <person name="Toyoda A."/>
            <person name="Fujiyama A."/>
            <person name="Neme R."/>
            <person name="Noguchi H."/>
            <person name="Minakuchi Y."/>
            <person name="Suzuki M."/>
            <person name="Kawai-Toyooka H."/>
            <person name="Smith D.R."/>
            <person name="Sparks H."/>
            <person name="Anderson J."/>
            <person name="Bakaric R."/>
            <person name="Luria V."/>
            <person name="Karger A."/>
            <person name="Kirschner M.W."/>
            <person name="Durand P.M."/>
            <person name="Michod R.E."/>
            <person name="Nozaki H."/>
            <person name="Olson B.J."/>
        </authorList>
    </citation>
    <scope>NUCLEOTIDE SEQUENCE [LARGE SCALE GENOMIC DNA]</scope>
    <source>
        <strain evidence="4">NIES-2863</strain>
    </source>
</reference>
<evidence type="ECO:0000256" key="1">
    <source>
        <dbReference type="SAM" id="MobiDB-lite"/>
    </source>
</evidence>
<accession>A0A150GNF5</accession>
<evidence type="ECO:0000313" key="4">
    <source>
        <dbReference type="Proteomes" id="UP000075714"/>
    </source>
</evidence>
<feature type="region of interest" description="Disordered" evidence="1">
    <location>
        <begin position="170"/>
        <end position="192"/>
    </location>
</feature>
<gene>
    <name evidence="3" type="ORF">GPECTOR_13g792</name>
</gene>
<feature type="compositionally biased region" description="Gly residues" evidence="1">
    <location>
        <begin position="171"/>
        <end position="182"/>
    </location>
</feature>
<keyword evidence="2" id="KW-0812">Transmembrane</keyword>
<keyword evidence="4" id="KW-1185">Reference proteome</keyword>
<organism evidence="3 4">
    <name type="scientific">Gonium pectorale</name>
    <name type="common">Green alga</name>
    <dbReference type="NCBI Taxonomy" id="33097"/>
    <lineage>
        <taxon>Eukaryota</taxon>
        <taxon>Viridiplantae</taxon>
        <taxon>Chlorophyta</taxon>
        <taxon>core chlorophytes</taxon>
        <taxon>Chlorophyceae</taxon>
        <taxon>CS clade</taxon>
        <taxon>Chlamydomonadales</taxon>
        <taxon>Volvocaceae</taxon>
        <taxon>Gonium</taxon>
    </lineage>
</organism>
<feature type="compositionally biased region" description="Low complexity" evidence="1">
    <location>
        <begin position="321"/>
        <end position="340"/>
    </location>
</feature>
<keyword evidence="2" id="KW-0472">Membrane</keyword>
<evidence type="ECO:0000256" key="2">
    <source>
        <dbReference type="SAM" id="Phobius"/>
    </source>
</evidence>
<dbReference type="EMBL" id="LSYV01000014">
    <property type="protein sequence ID" value="KXZ51305.1"/>
    <property type="molecule type" value="Genomic_DNA"/>
</dbReference>
<protein>
    <submittedName>
        <fullName evidence="3">Uncharacterized protein</fullName>
    </submittedName>
</protein>
<keyword evidence="2" id="KW-1133">Transmembrane helix</keyword>
<dbReference type="Proteomes" id="UP000075714">
    <property type="component" value="Unassembled WGS sequence"/>
</dbReference>